<feature type="transmembrane region" description="Helical" evidence="11">
    <location>
        <begin position="377"/>
        <end position="397"/>
    </location>
</feature>
<keyword evidence="5 11" id="KW-0812">Transmembrane</keyword>
<comment type="similarity">
    <text evidence="2">Belongs to the major facilitator superfamily. Metabolite:H+ Symporter (MHS) family (TC 2.A.1.6) family.</text>
</comment>
<keyword evidence="3" id="KW-0813">Transport</keyword>
<evidence type="ECO:0000313" key="14">
    <source>
        <dbReference type="Proteomes" id="UP000254502"/>
    </source>
</evidence>
<dbReference type="PANTHER" id="PTHR43528">
    <property type="entry name" value="ALPHA-KETOGLUTARATE PERMEASE"/>
    <property type="match status" value="1"/>
</dbReference>
<evidence type="ECO:0000256" key="6">
    <source>
        <dbReference type="ARBA" id="ARBA00022847"/>
    </source>
</evidence>
<comment type="subcellular location">
    <subcellularLocation>
        <location evidence="1">Cell membrane</location>
        <topology evidence="1">Multi-pass membrane protein</topology>
    </subcellularLocation>
</comment>
<dbReference type="InterPro" id="IPR011701">
    <property type="entry name" value="MFS"/>
</dbReference>
<feature type="transmembrane region" description="Helical" evidence="11">
    <location>
        <begin position="191"/>
        <end position="211"/>
    </location>
</feature>
<dbReference type="EMBL" id="UHAQ01000002">
    <property type="protein sequence ID" value="SUK30636.1"/>
    <property type="molecule type" value="Genomic_DNA"/>
</dbReference>
<keyword evidence="6" id="KW-0769">Symport</keyword>
<evidence type="ECO:0000256" key="4">
    <source>
        <dbReference type="ARBA" id="ARBA00022475"/>
    </source>
</evidence>
<evidence type="ECO:0000256" key="10">
    <source>
        <dbReference type="ARBA" id="ARBA00039918"/>
    </source>
</evidence>
<feature type="transmembrane region" description="Helical" evidence="11">
    <location>
        <begin position="116"/>
        <end position="133"/>
    </location>
</feature>
<feature type="transmembrane region" description="Helical" evidence="11">
    <location>
        <begin position="164"/>
        <end position="185"/>
    </location>
</feature>
<feature type="transmembrane region" description="Helical" evidence="11">
    <location>
        <begin position="247"/>
        <end position="268"/>
    </location>
</feature>
<dbReference type="InterPro" id="IPR036259">
    <property type="entry name" value="MFS_trans_sf"/>
</dbReference>
<keyword evidence="4" id="KW-1003">Cell membrane</keyword>
<evidence type="ECO:0000256" key="2">
    <source>
        <dbReference type="ARBA" id="ARBA00008240"/>
    </source>
</evidence>
<evidence type="ECO:0000313" key="13">
    <source>
        <dbReference type="EMBL" id="SUK30636.1"/>
    </source>
</evidence>
<dbReference type="SUPFAM" id="SSF103473">
    <property type="entry name" value="MFS general substrate transporter"/>
    <property type="match status" value="1"/>
</dbReference>
<evidence type="ECO:0000256" key="3">
    <source>
        <dbReference type="ARBA" id="ARBA00022448"/>
    </source>
</evidence>
<dbReference type="Proteomes" id="UP000254502">
    <property type="component" value="Unassembled WGS sequence"/>
</dbReference>
<evidence type="ECO:0000256" key="1">
    <source>
        <dbReference type="ARBA" id="ARBA00004651"/>
    </source>
</evidence>
<dbReference type="GO" id="GO:0005886">
    <property type="term" value="C:plasma membrane"/>
    <property type="evidence" value="ECO:0007669"/>
    <property type="project" value="UniProtKB-SubCell"/>
</dbReference>
<evidence type="ECO:0000256" key="11">
    <source>
        <dbReference type="SAM" id="Phobius"/>
    </source>
</evidence>
<dbReference type="FunFam" id="1.20.1250.20:FF:000001">
    <property type="entry name" value="Dicarboxylate MFS transporter"/>
    <property type="match status" value="1"/>
</dbReference>
<evidence type="ECO:0000259" key="12">
    <source>
        <dbReference type="PROSITE" id="PS50850"/>
    </source>
</evidence>
<feature type="domain" description="Major facilitator superfamily (MFS) profile" evidence="12">
    <location>
        <begin position="19"/>
        <end position="430"/>
    </location>
</feature>
<accession>A0A380DKR0</accession>
<dbReference type="PANTHER" id="PTHR43528:SF1">
    <property type="entry name" value="ALPHA-KETOGLUTARATE PERMEASE"/>
    <property type="match status" value="1"/>
</dbReference>
<dbReference type="PROSITE" id="PS50850">
    <property type="entry name" value="MFS"/>
    <property type="match status" value="1"/>
</dbReference>
<sequence>MDFNKENINMVDAKKAKKTVVATGIGNAMEWFDFGVYAYTTAYIGANFFSPVESADIRQMLTFAALAIAFLLRPIGGVVFGIIGDKYGRKVVLTSTIILMAFSTLTIGLLPSYDQIGLWAPILLLLARVLQGFSTGGEYAGAMTYVAESSPDKRRNSLGSGLEIGTLSGYIAASIMIAVLTFFLTDEQMASFGWRIPFLLGLFLGLFGLYLRRKLEESPVFENDVATQPERDNINFLQIIRFYYKDIFVCFVAVVFFNVTNYMVTAYLPTYLEQVIKLDATTTSVLITCVMAIMIPLALMFGKLADKIGEKKVFLIGTGGLTLFSIIAFMLLHSQSFVVIVIGIFILGFFLSTYEATMPGSLPTMFYSHIRYRTLSVTFNISVSIFGGTTPLVATWLVTKTGDPLAPAYYLTAISVIGFLVITFLHLSTAGKSLKGSYPNVDNEQDRAYYAEHPKKHYGGLKNVRIRDFNKKYKSIVYKHFKASRFC</sequence>
<dbReference type="AlphaFoldDB" id="A0A380DKR0"/>
<organism evidence="13 14">
    <name type="scientific">Staphylococcus aureus</name>
    <dbReference type="NCBI Taxonomy" id="1280"/>
    <lineage>
        <taxon>Bacteria</taxon>
        <taxon>Bacillati</taxon>
        <taxon>Bacillota</taxon>
        <taxon>Bacilli</taxon>
        <taxon>Bacillales</taxon>
        <taxon>Staphylococcaceae</taxon>
        <taxon>Staphylococcus</taxon>
    </lineage>
</organism>
<dbReference type="FunFam" id="1.20.1250.20:FF:000236">
    <property type="entry name" value="Proline/betaine transporter, putative"/>
    <property type="match status" value="1"/>
</dbReference>
<evidence type="ECO:0000256" key="5">
    <source>
        <dbReference type="ARBA" id="ARBA00022692"/>
    </source>
</evidence>
<dbReference type="GO" id="GO:0015293">
    <property type="term" value="F:symporter activity"/>
    <property type="evidence" value="ECO:0007669"/>
    <property type="project" value="UniProtKB-KW"/>
</dbReference>
<protein>
    <recommendedName>
        <fullName evidence="10">Putative proline/betaine transporter</fullName>
    </recommendedName>
</protein>
<evidence type="ECO:0000256" key="7">
    <source>
        <dbReference type="ARBA" id="ARBA00022989"/>
    </source>
</evidence>
<dbReference type="InterPro" id="IPR051084">
    <property type="entry name" value="H+-coupled_symporters"/>
</dbReference>
<dbReference type="PROSITE" id="PS00217">
    <property type="entry name" value="SUGAR_TRANSPORT_2"/>
    <property type="match status" value="1"/>
</dbReference>
<feature type="transmembrane region" description="Helical" evidence="11">
    <location>
        <begin position="409"/>
        <end position="427"/>
    </location>
</feature>
<gene>
    <name evidence="13" type="primary">proP</name>
    <name evidence="13" type="ORF">NCTC5664_00052</name>
</gene>
<dbReference type="InterPro" id="IPR020846">
    <property type="entry name" value="MFS_dom"/>
</dbReference>
<feature type="transmembrane region" description="Helical" evidence="11">
    <location>
        <begin position="60"/>
        <end position="84"/>
    </location>
</feature>
<evidence type="ECO:0000256" key="9">
    <source>
        <dbReference type="ARBA" id="ARBA00037295"/>
    </source>
</evidence>
<evidence type="ECO:0000256" key="8">
    <source>
        <dbReference type="ARBA" id="ARBA00023136"/>
    </source>
</evidence>
<name>A0A380DKR0_STAAU</name>
<dbReference type="Gene3D" id="1.20.1250.20">
    <property type="entry name" value="MFS general substrate transporter like domains"/>
    <property type="match status" value="2"/>
</dbReference>
<keyword evidence="7 11" id="KW-1133">Transmembrane helix</keyword>
<feature type="transmembrane region" description="Helical" evidence="11">
    <location>
        <begin position="91"/>
        <end position="110"/>
    </location>
</feature>
<dbReference type="CDD" id="cd17366">
    <property type="entry name" value="MFS_ProP"/>
    <property type="match status" value="1"/>
</dbReference>
<dbReference type="Pfam" id="PF07690">
    <property type="entry name" value="MFS_1"/>
    <property type="match status" value="1"/>
</dbReference>
<comment type="function">
    <text evidence="9">May be a proton symporter involved in the uptake of osmolytes such as proline and glycine betaine.</text>
</comment>
<feature type="transmembrane region" description="Helical" evidence="11">
    <location>
        <begin position="280"/>
        <end position="301"/>
    </location>
</feature>
<reference evidence="13 14" key="1">
    <citation type="submission" date="2018-06" db="EMBL/GenBank/DDBJ databases">
        <authorList>
            <consortium name="Pathogen Informatics"/>
            <person name="Doyle S."/>
        </authorList>
    </citation>
    <scope>NUCLEOTIDE SEQUENCE [LARGE SCALE GENOMIC DNA]</scope>
    <source>
        <strain evidence="13 14">NCTC5664</strain>
    </source>
</reference>
<dbReference type="InterPro" id="IPR005829">
    <property type="entry name" value="Sugar_transporter_CS"/>
</dbReference>
<feature type="transmembrane region" description="Helical" evidence="11">
    <location>
        <begin position="337"/>
        <end position="356"/>
    </location>
</feature>
<keyword evidence="8 11" id="KW-0472">Membrane</keyword>
<feature type="transmembrane region" description="Helical" evidence="11">
    <location>
        <begin position="20"/>
        <end position="40"/>
    </location>
</feature>
<proteinExistence type="inferred from homology"/>
<feature type="transmembrane region" description="Helical" evidence="11">
    <location>
        <begin position="313"/>
        <end position="331"/>
    </location>
</feature>